<dbReference type="AlphaFoldDB" id="C0CSI6"/>
<keyword evidence="2" id="KW-0238">DNA-binding</keyword>
<dbReference type="PANTHER" id="PTHR30154">
    <property type="entry name" value="LEUCINE-RESPONSIVE REGULATORY PROTEIN"/>
    <property type="match status" value="1"/>
</dbReference>
<dbReference type="eggNOG" id="COG1522">
    <property type="taxonomic scope" value="Bacteria"/>
</dbReference>
<dbReference type="Pfam" id="PF13412">
    <property type="entry name" value="HTH_24"/>
    <property type="match status" value="1"/>
</dbReference>
<dbReference type="SMART" id="SM00344">
    <property type="entry name" value="HTH_ASNC"/>
    <property type="match status" value="1"/>
</dbReference>
<evidence type="ECO:0000256" key="2">
    <source>
        <dbReference type="ARBA" id="ARBA00023125"/>
    </source>
</evidence>
<gene>
    <name evidence="5" type="ORF">RUMHYD_03853</name>
</gene>
<keyword evidence="3" id="KW-0804">Transcription</keyword>
<dbReference type="InterPro" id="IPR019888">
    <property type="entry name" value="Tscrpt_reg_AsnC-like"/>
</dbReference>
<dbReference type="InterPro" id="IPR019887">
    <property type="entry name" value="Tscrpt_reg_AsnC/Lrp_C"/>
</dbReference>
<dbReference type="Proteomes" id="UP000003100">
    <property type="component" value="Unassembled WGS sequence"/>
</dbReference>
<dbReference type="GO" id="GO:0043565">
    <property type="term" value="F:sequence-specific DNA binding"/>
    <property type="evidence" value="ECO:0007669"/>
    <property type="project" value="InterPro"/>
</dbReference>
<dbReference type="InterPro" id="IPR011008">
    <property type="entry name" value="Dimeric_a/b-barrel"/>
</dbReference>
<dbReference type="PRINTS" id="PR00033">
    <property type="entry name" value="HTHASNC"/>
</dbReference>
<dbReference type="RefSeq" id="WP_005952543.1">
    <property type="nucleotide sequence ID" value="NZ_CP136423.1"/>
</dbReference>
<dbReference type="Pfam" id="PF01037">
    <property type="entry name" value="AsnC_trans_reg"/>
    <property type="match status" value="1"/>
</dbReference>
<keyword evidence="1" id="KW-0805">Transcription regulation</keyword>
<reference evidence="5 6" key="2">
    <citation type="submission" date="2009-02" db="EMBL/GenBank/DDBJ databases">
        <title>Draft genome sequence of Blautia hydrogenotrophica DSM 10507 (Ruminococcus hydrogenotrophicus DSM 10507).</title>
        <authorList>
            <person name="Sudarsanam P."/>
            <person name="Ley R."/>
            <person name="Guruge J."/>
            <person name="Turnbaugh P.J."/>
            <person name="Mahowald M."/>
            <person name="Liep D."/>
            <person name="Gordon J."/>
        </authorList>
    </citation>
    <scope>NUCLEOTIDE SEQUENCE [LARGE SCALE GENOMIC DNA]</scope>
    <source>
        <strain evidence="6">DSM 10507 / JCM 14656 / S5a33</strain>
    </source>
</reference>
<evidence type="ECO:0000256" key="3">
    <source>
        <dbReference type="ARBA" id="ARBA00023163"/>
    </source>
</evidence>
<dbReference type="GeneID" id="86823162"/>
<dbReference type="HOGENOM" id="CLU_091233_3_1_9"/>
<protein>
    <recommendedName>
        <fullName evidence="4">HTH asnC-type domain-containing protein</fullName>
    </recommendedName>
</protein>
<proteinExistence type="predicted"/>
<dbReference type="Gene3D" id="3.30.70.920">
    <property type="match status" value="1"/>
</dbReference>
<evidence type="ECO:0000259" key="4">
    <source>
        <dbReference type="PROSITE" id="PS50956"/>
    </source>
</evidence>
<dbReference type="PANTHER" id="PTHR30154:SF53">
    <property type="entry name" value="HTH-TYPE TRANSCRIPTIONAL REGULATOR LRPC"/>
    <property type="match status" value="1"/>
</dbReference>
<evidence type="ECO:0000256" key="1">
    <source>
        <dbReference type="ARBA" id="ARBA00023015"/>
    </source>
</evidence>
<feature type="domain" description="HTH asnC-type" evidence="4">
    <location>
        <begin position="1"/>
        <end position="62"/>
    </location>
</feature>
<dbReference type="GO" id="GO:0043200">
    <property type="term" value="P:response to amino acid"/>
    <property type="evidence" value="ECO:0007669"/>
    <property type="project" value="TreeGrafter"/>
</dbReference>
<dbReference type="GO" id="GO:0005829">
    <property type="term" value="C:cytosol"/>
    <property type="evidence" value="ECO:0007669"/>
    <property type="project" value="TreeGrafter"/>
</dbReference>
<dbReference type="InterPro" id="IPR000485">
    <property type="entry name" value="AsnC-type_HTH_dom"/>
</dbReference>
<sequence length="148" mass="16616">MDKIDAKILEMLQKDARVPLKQIASEVYLSSPAVSARIERLEKEGVLQGYQALVSPMKLGYHIKAYVNLEISPSQKLEVYPYLKDNPNVLECDCVTGSYSVIMKVAFPSTMELDLFIGELQHFGKTSTQIVFSTIVDNRGVKVMEKKS</sequence>
<dbReference type="InterPro" id="IPR036388">
    <property type="entry name" value="WH-like_DNA-bd_sf"/>
</dbReference>
<dbReference type="SUPFAM" id="SSF46785">
    <property type="entry name" value="Winged helix' DNA-binding domain"/>
    <property type="match status" value="1"/>
</dbReference>
<dbReference type="PROSITE" id="PS50956">
    <property type="entry name" value="HTH_ASNC_2"/>
    <property type="match status" value="1"/>
</dbReference>
<reference evidence="5 6" key="1">
    <citation type="submission" date="2009-01" db="EMBL/GenBank/DDBJ databases">
        <authorList>
            <person name="Fulton L."/>
            <person name="Clifton S."/>
            <person name="Fulton B."/>
            <person name="Xu J."/>
            <person name="Minx P."/>
            <person name="Pepin K.H."/>
            <person name="Johnson M."/>
            <person name="Bhonagiri V."/>
            <person name="Nash W.E."/>
            <person name="Mardis E.R."/>
            <person name="Wilson R.K."/>
        </authorList>
    </citation>
    <scope>NUCLEOTIDE SEQUENCE [LARGE SCALE GENOMIC DNA]</scope>
    <source>
        <strain evidence="6">DSM 10507 / JCM 14656 / S5a33</strain>
    </source>
</reference>
<evidence type="ECO:0000313" key="5">
    <source>
        <dbReference type="EMBL" id="EEG47259.1"/>
    </source>
</evidence>
<dbReference type="CDD" id="cd00090">
    <property type="entry name" value="HTH_ARSR"/>
    <property type="match status" value="1"/>
</dbReference>
<organism evidence="5 6">
    <name type="scientific">Blautia hydrogenotrophica (strain DSM 10507 / JCM 14656 / S5a33)</name>
    <name type="common">Ruminococcus hydrogenotrophicus</name>
    <dbReference type="NCBI Taxonomy" id="476272"/>
    <lineage>
        <taxon>Bacteria</taxon>
        <taxon>Bacillati</taxon>
        <taxon>Bacillota</taxon>
        <taxon>Clostridia</taxon>
        <taxon>Lachnospirales</taxon>
        <taxon>Lachnospiraceae</taxon>
        <taxon>Blautia</taxon>
    </lineage>
</organism>
<dbReference type="PATRIC" id="fig|476272.21.peg.539"/>
<dbReference type="InterPro" id="IPR011991">
    <property type="entry name" value="ArsR-like_HTH"/>
</dbReference>
<name>C0CSI6_BLAHS</name>
<dbReference type="Gene3D" id="1.10.10.10">
    <property type="entry name" value="Winged helix-like DNA-binding domain superfamily/Winged helix DNA-binding domain"/>
    <property type="match status" value="1"/>
</dbReference>
<accession>C0CSI6</accession>
<dbReference type="SUPFAM" id="SSF54909">
    <property type="entry name" value="Dimeric alpha+beta barrel"/>
    <property type="match status" value="1"/>
</dbReference>
<keyword evidence="6" id="KW-1185">Reference proteome</keyword>
<dbReference type="InterPro" id="IPR036390">
    <property type="entry name" value="WH_DNA-bd_sf"/>
</dbReference>
<dbReference type="EMBL" id="ACBZ01000210">
    <property type="protein sequence ID" value="EEG47259.1"/>
    <property type="molecule type" value="Genomic_DNA"/>
</dbReference>
<evidence type="ECO:0000313" key="6">
    <source>
        <dbReference type="Proteomes" id="UP000003100"/>
    </source>
</evidence>